<dbReference type="PROSITE" id="PS01124">
    <property type="entry name" value="HTH_ARAC_FAMILY_2"/>
    <property type="match status" value="1"/>
</dbReference>
<organism evidence="6 7">
    <name type="scientific">Pedobacter caeni</name>
    <dbReference type="NCBI Taxonomy" id="288992"/>
    <lineage>
        <taxon>Bacteria</taxon>
        <taxon>Pseudomonadati</taxon>
        <taxon>Bacteroidota</taxon>
        <taxon>Sphingobacteriia</taxon>
        <taxon>Sphingobacteriales</taxon>
        <taxon>Sphingobacteriaceae</taxon>
        <taxon>Pedobacter</taxon>
    </lineage>
</organism>
<evidence type="ECO:0000256" key="2">
    <source>
        <dbReference type="ARBA" id="ARBA00023125"/>
    </source>
</evidence>
<evidence type="ECO:0000256" key="4">
    <source>
        <dbReference type="SAM" id="Phobius"/>
    </source>
</evidence>
<feature type="transmembrane region" description="Helical" evidence="4">
    <location>
        <begin position="159"/>
        <end position="179"/>
    </location>
</feature>
<protein>
    <submittedName>
        <fullName evidence="6">Transcriptional regulator, AraC family</fullName>
    </submittedName>
</protein>
<dbReference type="SMART" id="SM00342">
    <property type="entry name" value="HTH_ARAC"/>
    <property type="match status" value="1"/>
</dbReference>
<name>A0A1M5PTP0_9SPHI</name>
<feature type="domain" description="HTH araC/xylS-type" evidence="5">
    <location>
        <begin position="260"/>
        <end position="360"/>
    </location>
</feature>
<dbReference type="InterPro" id="IPR018060">
    <property type="entry name" value="HTH_AraC"/>
</dbReference>
<evidence type="ECO:0000256" key="3">
    <source>
        <dbReference type="ARBA" id="ARBA00023163"/>
    </source>
</evidence>
<gene>
    <name evidence="6" type="ORF">SAMN04488522_11082</name>
</gene>
<evidence type="ECO:0000256" key="1">
    <source>
        <dbReference type="ARBA" id="ARBA00023015"/>
    </source>
</evidence>
<feature type="transmembrane region" description="Helical" evidence="4">
    <location>
        <begin position="66"/>
        <end position="85"/>
    </location>
</feature>
<dbReference type="EMBL" id="FQUQ01000010">
    <property type="protein sequence ID" value="SHH04980.1"/>
    <property type="molecule type" value="Genomic_DNA"/>
</dbReference>
<dbReference type="Pfam" id="PF12833">
    <property type="entry name" value="HTH_18"/>
    <property type="match status" value="1"/>
</dbReference>
<reference evidence="7" key="1">
    <citation type="submission" date="2016-11" db="EMBL/GenBank/DDBJ databases">
        <authorList>
            <person name="Varghese N."/>
            <person name="Submissions S."/>
        </authorList>
    </citation>
    <scope>NUCLEOTIDE SEQUENCE [LARGE SCALE GENOMIC DNA]</scope>
    <source>
        <strain evidence="7">DSM 16990</strain>
    </source>
</reference>
<dbReference type="GO" id="GO:0043565">
    <property type="term" value="F:sequence-specific DNA binding"/>
    <property type="evidence" value="ECO:0007669"/>
    <property type="project" value="InterPro"/>
</dbReference>
<feature type="transmembrane region" description="Helical" evidence="4">
    <location>
        <begin position="91"/>
        <end position="113"/>
    </location>
</feature>
<feature type="transmembrane region" description="Helical" evidence="4">
    <location>
        <begin position="33"/>
        <end position="54"/>
    </location>
</feature>
<keyword evidence="3" id="KW-0804">Transcription</keyword>
<dbReference type="OrthoDB" id="5492415at2"/>
<evidence type="ECO:0000313" key="6">
    <source>
        <dbReference type="EMBL" id="SHH04980.1"/>
    </source>
</evidence>
<dbReference type="Gene3D" id="1.10.10.60">
    <property type="entry name" value="Homeodomain-like"/>
    <property type="match status" value="2"/>
</dbReference>
<dbReference type="AlphaFoldDB" id="A0A1M5PTP0"/>
<dbReference type="GO" id="GO:0003700">
    <property type="term" value="F:DNA-binding transcription factor activity"/>
    <property type="evidence" value="ECO:0007669"/>
    <property type="project" value="InterPro"/>
</dbReference>
<dbReference type="PANTHER" id="PTHR43280:SF2">
    <property type="entry name" value="HTH-TYPE TRANSCRIPTIONAL REGULATOR EXSA"/>
    <property type="match status" value="1"/>
</dbReference>
<dbReference type="Proteomes" id="UP000184287">
    <property type="component" value="Unassembled WGS sequence"/>
</dbReference>
<dbReference type="PROSITE" id="PS00041">
    <property type="entry name" value="HTH_ARAC_FAMILY_1"/>
    <property type="match status" value="1"/>
</dbReference>
<evidence type="ECO:0000259" key="5">
    <source>
        <dbReference type="PROSITE" id="PS01124"/>
    </source>
</evidence>
<sequence length="364" mass="41659">MIEAIVCCIIVLSLTTMYLSFHAGEAGPSDQMINVGVAVIFFHAVFVLMCELFFSLKPYVDIGAPFGLLYGPLCYFSFYALSGKLPGRTRVVLHLIPVGIGLVVYLMLLLLPAFRTAYCLQILRWLYIFVGISMISYSGLLLFYNDRDDKQYAHEGKKVVFSVLLLVFIVALLFITLSYSGALPRGEVSAFLTRMIVYFVMLVVVIFAFRYQVDRILKETRTQILSQPIIYADKSQADNLPYRKSAIAEELLATYELRLEKMMTDNELYLDAEMTLEKLARLMNIPKHHLTQLFSVRIGKNFYQYLNVFRVNYACLLLKDESLDFKLEEIGFRSGFNSKTSFNRYFKANMGCTPSEYKDQQNSG</sequence>
<dbReference type="InterPro" id="IPR018062">
    <property type="entry name" value="HTH_AraC-typ_CS"/>
</dbReference>
<dbReference type="STRING" id="288992.SAMN04488522_11082"/>
<evidence type="ECO:0000313" key="7">
    <source>
        <dbReference type="Proteomes" id="UP000184287"/>
    </source>
</evidence>
<dbReference type="InterPro" id="IPR009057">
    <property type="entry name" value="Homeodomain-like_sf"/>
</dbReference>
<feature type="transmembrane region" description="Helical" evidence="4">
    <location>
        <begin position="191"/>
        <end position="211"/>
    </location>
</feature>
<keyword evidence="2" id="KW-0238">DNA-binding</keyword>
<proteinExistence type="predicted"/>
<dbReference type="RefSeq" id="WP_084529522.1">
    <property type="nucleotide sequence ID" value="NZ_FQUQ01000010.1"/>
</dbReference>
<feature type="transmembrane region" description="Helical" evidence="4">
    <location>
        <begin position="125"/>
        <end position="144"/>
    </location>
</feature>
<keyword evidence="4" id="KW-1133">Transmembrane helix</keyword>
<accession>A0A1M5PTP0</accession>
<keyword evidence="1" id="KW-0805">Transcription regulation</keyword>
<dbReference type="SUPFAM" id="SSF46689">
    <property type="entry name" value="Homeodomain-like"/>
    <property type="match status" value="1"/>
</dbReference>
<dbReference type="PANTHER" id="PTHR43280">
    <property type="entry name" value="ARAC-FAMILY TRANSCRIPTIONAL REGULATOR"/>
    <property type="match status" value="1"/>
</dbReference>
<keyword evidence="4" id="KW-0812">Transmembrane</keyword>
<keyword evidence="4" id="KW-0472">Membrane</keyword>
<keyword evidence="7" id="KW-1185">Reference proteome</keyword>